<dbReference type="GO" id="GO:0016747">
    <property type="term" value="F:acyltransferase activity, transferring groups other than amino-acyl groups"/>
    <property type="evidence" value="ECO:0007669"/>
    <property type="project" value="InterPro"/>
</dbReference>
<feature type="transmembrane region" description="Helical" evidence="1">
    <location>
        <begin position="300"/>
        <end position="319"/>
    </location>
</feature>
<keyword evidence="1" id="KW-0812">Transmembrane</keyword>
<name>A0A7W8D7Y4_9GAMM</name>
<dbReference type="PANTHER" id="PTHR23028:SF53">
    <property type="entry name" value="ACYL_TRANSF_3 DOMAIN-CONTAINING PROTEIN"/>
    <property type="match status" value="1"/>
</dbReference>
<proteinExistence type="predicted"/>
<dbReference type="InterPro" id="IPR002656">
    <property type="entry name" value="Acyl_transf_3_dom"/>
</dbReference>
<feature type="transmembrane region" description="Helical" evidence="1">
    <location>
        <begin position="331"/>
        <end position="352"/>
    </location>
</feature>
<dbReference type="AlphaFoldDB" id="A0A7W8D7Y4"/>
<dbReference type="GO" id="GO:0009103">
    <property type="term" value="P:lipopolysaccharide biosynthetic process"/>
    <property type="evidence" value="ECO:0007669"/>
    <property type="project" value="TreeGrafter"/>
</dbReference>
<dbReference type="RefSeq" id="WP_183960930.1">
    <property type="nucleotide sequence ID" value="NZ_JACHHP010000003.1"/>
</dbReference>
<dbReference type="Proteomes" id="UP000521199">
    <property type="component" value="Unassembled WGS sequence"/>
</dbReference>
<dbReference type="Pfam" id="PF01757">
    <property type="entry name" value="Acyl_transf_3"/>
    <property type="match status" value="1"/>
</dbReference>
<dbReference type="PANTHER" id="PTHR23028">
    <property type="entry name" value="ACETYLTRANSFERASE"/>
    <property type="match status" value="1"/>
</dbReference>
<organism evidence="3 4">
    <name type="scientific">Chiayiivirga flava</name>
    <dbReference type="NCBI Taxonomy" id="659595"/>
    <lineage>
        <taxon>Bacteria</taxon>
        <taxon>Pseudomonadati</taxon>
        <taxon>Pseudomonadota</taxon>
        <taxon>Gammaproteobacteria</taxon>
        <taxon>Lysobacterales</taxon>
        <taxon>Lysobacteraceae</taxon>
        <taxon>Chiayiivirga</taxon>
    </lineage>
</organism>
<keyword evidence="1" id="KW-1133">Transmembrane helix</keyword>
<dbReference type="EMBL" id="JACHHP010000003">
    <property type="protein sequence ID" value="MBB5208397.1"/>
    <property type="molecule type" value="Genomic_DNA"/>
</dbReference>
<dbReference type="GO" id="GO:0016020">
    <property type="term" value="C:membrane"/>
    <property type="evidence" value="ECO:0007669"/>
    <property type="project" value="TreeGrafter"/>
</dbReference>
<feature type="transmembrane region" description="Helical" evidence="1">
    <location>
        <begin position="139"/>
        <end position="158"/>
    </location>
</feature>
<keyword evidence="4" id="KW-1185">Reference proteome</keyword>
<reference evidence="3 4" key="1">
    <citation type="submission" date="2020-08" db="EMBL/GenBank/DDBJ databases">
        <title>Genomic Encyclopedia of Type Strains, Phase IV (KMG-IV): sequencing the most valuable type-strain genomes for metagenomic binning, comparative biology and taxonomic classification.</title>
        <authorList>
            <person name="Goeker M."/>
        </authorList>
    </citation>
    <scope>NUCLEOTIDE SEQUENCE [LARGE SCALE GENOMIC DNA]</scope>
    <source>
        <strain evidence="3 4">DSM 24163</strain>
    </source>
</reference>
<evidence type="ECO:0000313" key="3">
    <source>
        <dbReference type="EMBL" id="MBB5208397.1"/>
    </source>
</evidence>
<comment type="caution">
    <text evidence="3">The sequence shown here is derived from an EMBL/GenBank/DDBJ whole genome shotgun (WGS) entry which is preliminary data.</text>
</comment>
<feature type="transmembrane region" description="Helical" evidence="1">
    <location>
        <begin position="358"/>
        <end position="377"/>
    </location>
</feature>
<feature type="transmembrane region" description="Helical" evidence="1">
    <location>
        <begin position="257"/>
        <end position="273"/>
    </location>
</feature>
<protein>
    <submittedName>
        <fullName evidence="3">Peptidoglycan/LPS O-acetylase OafA/YrhL</fullName>
    </submittedName>
</protein>
<feature type="transmembrane region" description="Helical" evidence="1">
    <location>
        <begin position="95"/>
        <end position="119"/>
    </location>
</feature>
<feature type="transmembrane region" description="Helical" evidence="1">
    <location>
        <begin position="62"/>
        <end position="83"/>
    </location>
</feature>
<keyword evidence="1" id="KW-0472">Membrane</keyword>
<feature type="transmembrane region" description="Helical" evidence="1">
    <location>
        <begin position="278"/>
        <end position="294"/>
    </location>
</feature>
<dbReference type="InterPro" id="IPR050879">
    <property type="entry name" value="Acyltransferase_3"/>
</dbReference>
<gene>
    <name evidence="3" type="ORF">HNQ52_001939</name>
</gene>
<feature type="domain" description="Acyltransferase 3" evidence="2">
    <location>
        <begin position="63"/>
        <end position="373"/>
    </location>
</feature>
<accession>A0A7W8D7Y4</accession>
<evidence type="ECO:0000313" key="4">
    <source>
        <dbReference type="Proteomes" id="UP000521199"/>
    </source>
</evidence>
<evidence type="ECO:0000259" key="2">
    <source>
        <dbReference type="Pfam" id="PF01757"/>
    </source>
</evidence>
<feature type="transmembrane region" description="Helical" evidence="1">
    <location>
        <begin position="212"/>
        <end position="245"/>
    </location>
</feature>
<sequence>MSEFEIVIAVLCALALAAPRVRTLRRRPRVAALPVVEGAQPAAPGRYRSLADAMAGPGDNLLLLRMLAASLVLYAHSHAISGMPGAVDLITRSGVGVYAGSIAVYVFFVISGFLVTGSWLRRRELGAFLAARALRIVPGYAACLVLSALVLGAAVTTLDRGAYFSHAETWRYITHNLRFPIDMQWTLPGVFETHPRRSVNGSLWTLPAEVRVYAWLAVLGALGLLARARFALPALLLLALVAQLWPGSLPLLRLEPFLPMAGAFALGAVAWLLRQSLPLNAWILAALIGIAWLLHGTDWYLHAFLPALAYGALWFGYVPRHLLWFNRAGDYSYGLYLWAFPMQQLAVHLFGAPTPTQITLFAFPAALLLAIASWHLVERPMLRLRRRPARTVAEPAATTATPSR</sequence>
<evidence type="ECO:0000256" key="1">
    <source>
        <dbReference type="SAM" id="Phobius"/>
    </source>
</evidence>